<dbReference type="InterPro" id="IPR009030">
    <property type="entry name" value="Growth_fac_rcpt_cys_sf"/>
</dbReference>
<dbReference type="Gene3D" id="1.10.510.10">
    <property type="entry name" value="Transferase(Phosphotransferase) domain 1"/>
    <property type="match status" value="1"/>
</dbReference>
<dbReference type="EMBL" id="BDEQ01000001">
    <property type="protein sequence ID" value="GAT93267.1"/>
    <property type="molecule type" value="Genomic_DNA"/>
</dbReference>
<evidence type="ECO:0000256" key="1">
    <source>
        <dbReference type="SAM" id="Phobius"/>
    </source>
</evidence>
<evidence type="ECO:0000256" key="2">
    <source>
        <dbReference type="SAM" id="SignalP"/>
    </source>
</evidence>
<reference evidence="4 5" key="1">
    <citation type="submission" date="2016-05" db="EMBL/GenBank/DDBJ databases">
        <title>First whole genome sequencing of Entamoeba histolytica HM1:IMSS-clone-6.</title>
        <authorList>
            <person name="Mukherjee Avik.K."/>
            <person name="Izumyama S."/>
            <person name="Nakada-Tsukui K."/>
            <person name="Nozaki T."/>
        </authorList>
    </citation>
    <scope>NUCLEOTIDE SEQUENCE [LARGE SCALE GENOMIC DNA]</scope>
    <source>
        <strain evidence="4 5">HM1:IMSS clone 6</strain>
    </source>
</reference>
<evidence type="ECO:0000259" key="3">
    <source>
        <dbReference type="PROSITE" id="PS50011"/>
    </source>
</evidence>
<feature type="domain" description="Protein kinase" evidence="3">
    <location>
        <begin position="1368"/>
        <end position="1634"/>
    </location>
</feature>
<dbReference type="VEuPathDB" id="AmoebaDB:EHI_127440"/>
<dbReference type="VEuPathDB" id="AmoebaDB:EHI8A_006260"/>
<dbReference type="SUPFAM" id="SSF56112">
    <property type="entry name" value="Protein kinase-like (PK-like)"/>
    <property type="match status" value="1"/>
</dbReference>
<dbReference type="InterPro" id="IPR001245">
    <property type="entry name" value="Ser-Thr/Tyr_kinase_cat_dom"/>
</dbReference>
<dbReference type="PANTHER" id="PTHR45756">
    <property type="entry name" value="PALMITOYLTRANSFERASE"/>
    <property type="match status" value="1"/>
</dbReference>
<dbReference type="InterPro" id="IPR006212">
    <property type="entry name" value="Furin_repeat"/>
</dbReference>
<feature type="signal peptide" evidence="2">
    <location>
        <begin position="1"/>
        <end position="18"/>
    </location>
</feature>
<feature type="transmembrane region" description="Helical" evidence="1">
    <location>
        <begin position="1183"/>
        <end position="1205"/>
    </location>
</feature>
<dbReference type="GO" id="GO:0005524">
    <property type="term" value="F:ATP binding"/>
    <property type="evidence" value="ECO:0007669"/>
    <property type="project" value="InterPro"/>
</dbReference>
<dbReference type="Gene3D" id="3.30.200.20">
    <property type="entry name" value="Phosphorylase Kinase, domain 1"/>
    <property type="match status" value="1"/>
</dbReference>
<accession>A0A5K1UKK0</accession>
<keyword evidence="2" id="KW-0732">Signal</keyword>
<proteinExistence type="predicted"/>
<dbReference type="GO" id="GO:0004672">
    <property type="term" value="F:protein kinase activity"/>
    <property type="evidence" value="ECO:0007669"/>
    <property type="project" value="InterPro"/>
</dbReference>
<keyword evidence="1" id="KW-0812">Transmembrane</keyword>
<dbReference type="PROSITE" id="PS50011">
    <property type="entry name" value="PROTEIN_KINASE_DOM"/>
    <property type="match status" value="1"/>
</dbReference>
<dbReference type="PANTHER" id="PTHR45756:SF1">
    <property type="entry name" value="PROTEIN KINASE DOMAIN CONTAINING PROTEIN"/>
    <property type="match status" value="1"/>
</dbReference>
<name>A0A5K1UKK0_ENTHI</name>
<gene>
    <name evidence="4" type="ORF">CL6EHI_127440</name>
</gene>
<dbReference type="SUPFAM" id="SSF57184">
    <property type="entry name" value="Growth factor receptor domain"/>
    <property type="match status" value="4"/>
</dbReference>
<dbReference type="Proteomes" id="UP000078387">
    <property type="component" value="Unassembled WGS sequence"/>
</dbReference>
<dbReference type="InterPro" id="IPR008271">
    <property type="entry name" value="Ser/Thr_kinase_AS"/>
</dbReference>
<feature type="transmembrane region" description="Helical" evidence="1">
    <location>
        <begin position="1226"/>
        <end position="1242"/>
    </location>
</feature>
<keyword evidence="4" id="KW-0808">Transferase</keyword>
<feature type="chain" id="PRO_5023869591" evidence="2">
    <location>
        <begin position="19"/>
        <end position="1637"/>
    </location>
</feature>
<protein>
    <submittedName>
        <fullName evidence="4">Tyrosine kinase putative</fullName>
    </submittedName>
</protein>
<dbReference type="VEuPathDB" id="AmoebaDB:KM1_018650"/>
<dbReference type="VEuPathDB" id="AmoebaDB:EHI7A_006920"/>
<dbReference type="InterPro" id="IPR011009">
    <property type="entry name" value="Kinase-like_dom_sf"/>
</dbReference>
<dbReference type="InterPro" id="IPR053215">
    <property type="entry name" value="TKL_Ser/Thr_kinase"/>
</dbReference>
<dbReference type="Gene3D" id="2.10.220.10">
    <property type="entry name" value="Hormone Receptor, Insulin-like Growth Factor Receptor 1, Chain A, domain 2"/>
    <property type="match status" value="2"/>
</dbReference>
<evidence type="ECO:0000313" key="4">
    <source>
        <dbReference type="EMBL" id="GAT93267.1"/>
    </source>
</evidence>
<dbReference type="InterPro" id="IPR000719">
    <property type="entry name" value="Prot_kinase_dom"/>
</dbReference>
<keyword evidence="4" id="KW-0418">Kinase</keyword>
<dbReference type="SMART" id="SM00220">
    <property type="entry name" value="S_TKc"/>
    <property type="match status" value="1"/>
</dbReference>
<dbReference type="Pfam" id="PF07714">
    <property type="entry name" value="PK_Tyr_Ser-Thr"/>
    <property type="match status" value="1"/>
</dbReference>
<dbReference type="PROSITE" id="PS00108">
    <property type="entry name" value="PROTEIN_KINASE_ST"/>
    <property type="match status" value="1"/>
</dbReference>
<evidence type="ECO:0000313" key="5">
    <source>
        <dbReference type="Proteomes" id="UP000078387"/>
    </source>
</evidence>
<keyword evidence="1" id="KW-1133">Transmembrane helix</keyword>
<dbReference type="SMART" id="SM00261">
    <property type="entry name" value="FU"/>
    <property type="match status" value="6"/>
</dbReference>
<comment type="caution">
    <text evidence="4">The sequence shown here is derived from an EMBL/GenBank/DDBJ whole genome shotgun (WGS) entry which is preliminary data.</text>
</comment>
<dbReference type="OMA" id="YQCISCT"/>
<keyword evidence="1" id="KW-0472">Membrane</keyword>
<sequence>MFIGILLFVFGNIFYARSNEWTENNGVIGYFPMGIERNGWAHEYIKIGTKKSDVFYFRNGCCTLENTIFQDFDTTGKSPKYLHFEEPTSTMKSFGLRTIHSEGLLFLFMKVIPDNFVLTFGCFGIDGCRTKVADSSKPNIHIYNSNINIYSDINQKFYFIIETDSTTRYIMIDGDSAQTLTFDFSSSSQSNLPKYLFTGHNIDSVITSSYSISNVCNRDGNGRYVIYDLIEPLSDCNCSLTTSTPNISVLSNWNYPDCVKNSSMYDLNLPNFETIQLKDLNQWNSIIFETKTKVIDISSIGELIVKTLVLSSSNEITFNGIVIVSSLTVISPSYCIFNDIQINNEIDISSIHSQEVILFKRIINHFESQFLLNNVMTCGNRFVPKGSFFMCQCIFDGSNYIDSTLKQFNDCYNYKLYPSNTLNLRINFNLYEIQSNEYWNNVTIEQNTYFNTNNKILSIKFCSFNGYNIFINGSLFCETLQVDSQTRIKVNGNFEIEQFISKNDFFNIKSESVILLNENSSLHFPTIYSVQTCVNFAVSPTPFKLINSSFLNNRMISLSSNKLVRICPVIQLDISVYCTLVSGSLSNGNYKEVYCPCYSSNCVVQILPSISFLDIDHSFEGIVHINDSHLVIKPDDFDFSLRITANYSFVYFPSQTNNINVLFKNSFDSVVTSEQPFNLRNEITHSTKIITSYCSSYYIMNNEVTCLVCDGIILNGTCVNYEVIDVPYCTKKSKYTCDECREHYEFINGICSLCPTNCRRCINNKCILCDDYYQINSYGRCQKNEELKVVSNKVISCSEGFYSDGTQCMSCEENCIQCTSKKCIICEDDYININGSCIKKTNSETVVTTKSIISCSNGYFFENGRCLLCSSKFHGCSTCSSQECYSCFNSSEIVTTSKSCSYVDCVSSHSHFISCIDKAKYFDGSDCIYCNENCKYCVNNKCVECFSGYILNSLGQCINKENVTNCAQYVYGICVKCTNKMYVSNYECKTCPEHCLDCLNSEYCFKCENGYTAINGLCALSSLVIQNCQFLFSNNEGCAVCMKGYYRSSSLCKKCKSHCSSCQTDLQCLECNENYYISMNGSCLSYELLKNCKLKTSTGCEECDTGYTLKNKECIHCSYIYEGCSECNSYQCTSCIDGILKNYQCLPLSQISHCISVEKSICSQCSFWYQPSNDGMYCQRSPVWWVIILVILVILSITIIILIIIGWCSRTYYRYKIQKQYEKENSFFNISYCNIVFMSLPYNNQIMVNKSIIKFKEENDNDFPELSVGKEIREILCIANSTKETIKVQLTTKEENNRYLLRTNPQIVTIPKGKGCEFDVFVTPLCSCTVEDHMVITSKNIRTKIEQTCTIQISFKTKLSTRLDYTEFKEIKKKGEGSFGIVYEGIFRGRKVAIKKMKNLEDNEEVMEEFEKEVSMLDKFRCDYIINFFGACCLKDHICIVTEYAEYGSIRELIVKKKESIPKLSIRLRFLLDAAKGIQYLHNNNILHRDIKPDNILVMSFDEENTVMTKLTDFGSSRNINMLMTNMTFTKGIGTPIYMAPEVLNQEKYKKEADIYSFAITMYEVGQWNDPFPKNDERFGFPWKIAEFITSGKRLEQPPIIPESLYTIITHSWTQNPKQRLLISSIINSLKTIINTQ</sequence>
<organism evidence="4 5">
    <name type="scientific">Entamoeba histolytica</name>
    <dbReference type="NCBI Taxonomy" id="5759"/>
    <lineage>
        <taxon>Eukaryota</taxon>
        <taxon>Amoebozoa</taxon>
        <taxon>Evosea</taxon>
        <taxon>Archamoebae</taxon>
        <taxon>Mastigamoebida</taxon>
        <taxon>Entamoebidae</taxon>
        <taxon>Entamoeba</taxon>
    </lineage>
</organism>
<dbReference type="VEuPathDB" id="AmoebaDB:EHI5A_016640"/>